<keyword evidence="2" id="KW-1185">Reference proteome</keyword>
<comment type="caution">
    <text evidence="1">The sequence shown here is derived from an EMBL/GenBank/DDBJ whole genome shotgun (WGS) entry which is preliminary data.</text>
</comment>
<evidence type="ECO:0000313" key="2">
    <source>
        <dbReference type="Proteomes" id="UP000785679"/>
    </source>
</evidence>
<gene>
    <name evidence="1" type="ORF">FGO68_gene8834</name>
</gene>
<name>A0A8J8NSW7_HALGN</name>
<proteinExistence type="predicted"/>
<dbReference type="AlphaFoldDB" id="A0A8J8NSW7"/>
<evidence type="ECO:0000313" key="1">
    <source>
        <dbReference type="EMBL" id="TNV79556.1"/>
    </source>
</evidence>
<sequence length="164" mass="18867">MKPYLRQEISTLFDCLEQDKLNFKVFTEKLSSLERFGTGPQTTQNSESQDILKKTGIDQIVDRLKGERSQRENKVDMKLSAIGKGSMVEQMKAIKKKKMSDKLAKILNSQKSCADAYRINQILNLHSTEELGSAKCYQVKSPYDVQERHNTGRLSRLLYETETR</sequence>
<dbReference type="Proteomes" id="UP000785679">
    <property type="component" value="Unassembled WGS sequence"/>
</dbReference>
<dbReference type="EMBL" id="RRYP01008760">
    <property type="protein sequence ID" value="TNV79556.1"/>
    <property type="molecule type" value="Genomic_DNA"/>
</dbReference>
<organism evidence="1 2">
    <name type="scientific">Halteria grandinella</name>
    <dbReference type="NCBI Taxonomy" id="5974"/>
    <lineage>
        <taxon>Eukaryota</taxon>
        <taxon>Sar</taxon>
        <taxon>Alveolata</taxon>
        <taxon>Ciliophora</taxon>
        <taxon>Intramacronucleata</taxon>
        <taxon>Spirotrichea</taxon>
        <taxon>Stichotrichia</taxon>
        <taxon>Sporadotrichida</taxon>
        <taxon>Halteriidae</taxon>
        <taxon>Halteria</taxon>
    </lineage>
</organism>
<protein>
    <submittedName>
        <fullName evidence="1">Uncharacterized protein</fullName>
    </submittedName>
</protein>
<accession>A0A8J8NSW7</accession>
<reference evidence="1" key="1">
    <citation type="submission" date="2019-06" db="EMBL/GenBank/DDBJ databases">
        <authorList>
            <person name="Zheng W."/>
        </authorList>
    </citation>
    <scope>NUCLEOTIDE SEQUENCE</scope>
    <source>
        <strain evidence="1">QDHG01</strain>
    </source>
</reference>